<dbReference type="OrthoDB" id="10056056at2759"/>
<accession>A0A0L8IET7</accession>
<evidence type="ECO:0000256" key="3">
    <source>
        <dbReference type="PIRSR" id="PIRSR001815-50"/>
    </source>
</evidence>
<feature type="disulfide bond" evidence="3">
    <location>
        <begin position="110"/>
        <end position="115"/>
    </location>
</feature>
<dbReference type="Gene3D" id="2.60.9.10">
    <property type="entry name" value="Neurohypophysial hormone domain"/>
    <property type="match status" value="1"/>
</dbReference>
<organism evidence="5">
    <name type="scientific">Octopus bimaculoides</name>
    <name type="common">California two-spotted octopus</name>
    <dbReference type="NCBI Taxonomy" id="37653"/>
    <lineage>
        <taxon>Eukaryota</taxon>
        <taxon>Metazoa</taxon>
        <taxon>Spiralia</taxon>
        <taxon>Lophotrochozoa</taxon>
        <taxon>Mollusca</taxon>
        <taxon>Cephalopoda</taxon>
        <taxon>Coleoidea</taxon>
        <taxon>Octopodiformes</taxon>
        <taxon>Octopoda</taxon>
        <taxon>Incirrata</taxon>
        <taxon>Octopodidae</taxon>
        <taxon>Octopus</taxon>
    </lineage>
</organism>
<dbReference type="PANTHER" id="PTHR11681:SF5">
    <property type="entry name" value="ISOTOCIN"/>
    <property type="match status" value="1"/>
</dbReference>
<dbReference type="AlphaFoldDB" id="A0A0L8IET7"/>
<dbReference type="PIRSF" id="PIRSF001815">
    <property type="entry name" value="Nonapeptide_hormone_precursor"/>
    <property type="match status" value="1"/>
</dbReference>
<feature type="disulfide bond" evidence="3">
    <location>
        <begin position="103"/>
        <end position="121"/>
    </location>
</feature>
<feature type="disulfide bond" evidence="3">
    <location>
        <begin position="24"/>
        <end position="29"/>
    </location>
</feature>
<dbReference type="SUPFAM" id="SSF49606">
    <property type="entry name" value="Neurophysin II"/>
    <property type="match status" value="1"/>
</dbReference>
<feature type="chain" id="PRO_5005584350" description="Conopressin/neurophysin" evidence="4">
    <location>
        <begin position="24"/>
        <end position="146"/>
    </location>
</feature>
<reference evidence="5" key="1">
    <citation type="submission" date="2015-07" db="EMBL/GenBank/DDBJ databases">
        <title>MeaNS - Measles Nucleotide Surveillance Program.</title>
        <authorList>
            <person name="Tran T."/>
            <person name="Druce J."/>
        </authorList>
    </citation>
    <scope>NUCLEOTIDE SEQUENCE</scope>
    <source>
        <strain evidence="5">UCB-OBI-ISO-001</strain>
        <tissue evidence="5">Gonad</tissue>
    </source>
</reference>
<evidence type="ECO:0000256" key="2">
    <source>
        <dbReference type="ARBA" id="ARBA00023157"/>
    </source>
</evidence>
<dbReference type="STRING" id="37653.A0A0L8IET7"/>
<feature type="signal peptide" evidence="4">
    <location>
        <begin position="1"/>
        <end position="23"/>
    </location>
</feature>
<evidence type="ECO:0000256" key="1">
    <source>
        <dbReference type="ARBA" id="ARBA00007369"/>
    </source>
</evidence>
<dbReference type="GO" id="GO:0005615">
    <property type="term" value="C:extracellular space"/>
    <property type="evidence" value="ECO:0007669"/>
    <property type="project" value="TreeGrafter"/>
</dbReference>
<gene>
    <name evidence="5" type="ORF">OCBIM_22009174mg</name>
</gene>
<evidence type="ECO:0000313" key="5">
    <source>
        <dbReference type="EMBL" id="KOG00007.1"/>
    </source>
</evidence>
<keyword evidence="4" id="KW-0732">Signal</keyword>
<sequence length="146" mass="15345">MSSIKSSVFAILIVVVLLPLVKGCFWTSCPIGGKRSNIPATEPRQCMSCGPNGEGQCVGSNICCHKDGCIIGTLAKECNEENESTTACSVKGVPCGTDGQGRCVADGVCCDESACSSNVRCNTSGGRSKTLKDLLLILNKMYRDKN</sequence>
<dbReference type="InterPro" id="IPR036387">
    <property type="entry name" value="Neurhyp_horm_dom_sf"/>
</dbReference>
<keyword evidence="2 3" id="KW-1015">Disulfide bond</keyword>
<dbReference type="Pfam" id="PF00184">
    <property type="entry name" value="Hormone_5"/>
    <property type="match status" value="1"/>
</dbReference>
<evidence type="ECO:0000256" key="4">
    <source>
        <dbReference type="SAM" id="SignalP"/>
    </source>
</evidence>
<dbReference type="InterPro" id="IPR000981">
    <property type="entry name" value="Neurhyp_horm"/>
</dbReference>
<name>A0A0L8IET7_OCTBM</name>
<dbReference type="PRINTS" id="PR00831">
    <property type="entry name" value="NEUROPHYSIN"/>
</dbReference>
<dbReference type="SMART" id="SM00003">
    <property type="entry name" value="NH"/>
    <property type="match status" value="1"/>
</dbReference>
<dbReference type="PANTHER" id="PTHR11681">
    <property type="entry name" value="NEUROPHYSIN"/>
    <property type="match status" value="1"/>
</dbReference>
<dbReference type="GO" id="GO:0030141">
    <property type="term" value="C:secretory granule"/>
    <property type="evidence" value="ECO:0007669"/>
    <property type="project" value="TreeGrafter"/>
</dbReference>
<dbReference type="GO" id="GO:0005185">
    <property type="term" value="F:neurohypophyseal hormone activity"/>
    <property type="evidence" value="ECO:0007669"/>
    <property type="project" value="InterPro"/>
</dbReference>
<comment type="similarity">
    <text evidence="1">Belongs to the vasopressin/oxytocin family.</text>
</comment>
<protein>
    <recommendedName>
        <fullName evidence="6">Conopressin/neurophysin</fullName>
    </recommendedName>
</protein>
<feature type="disulfide bond" evidence="3">
    <location>
        <begin position="49"/>
        <end position="63"/>
    </location>
</feature>
<feature type="disulfide bond" evidence="3">
    <location>
        <begin position="57"/>
        <end position="78"/>
    </location>
</feature>
<proteinExistence type="inferred from homology"/>
<feature type="disulfide bond" evidence="3">
    <location>
        <begin position="95"/>
        <end position="109"/>
    </location>
</feature>
<feature type="disulfide bond" evidence="3">
    <location>
        <begin position="64"/>
        <end position="69"/>
    </location>
</feature>
<evidence type="ECO:0008006" key="6">
    <source>
        <dbReference type="Google" id="ProtNLM"/>
    </source>
</evidence>
<dbReference type="EMBL" id="KQ415862">
    <property type="protein sequence ID" value="KOG00007.1"/>
    <property type="molecule type" value="Genomic_DNA"/>
</dbReference>
<feature type="disulfide bond" evidence="3">
    <location>
        <begin position="46"/>
        <end position="88"/>
    </location>
</feature>